<proteinExistence type="predicted"/>
<comment type="caution">
    <text evidence="2">The sequence shown here is derived from an EMBL/GenBank/DDBJ whole genome shotgun (WGS) entry which is preliminary data.</text>
</comment>
<organism evidence="2 3">
    <name type="scientific">Prorocentrum cordatum</name>
    <dbReference type="NCBI Taxonomy" id="2364126"/>
    <lineage>
        <taxon>Eukaryota</taxon>
        <taxon>Sar</taxon>
        <taxon>Alveolata</taxon>
        <taxon>Dinophyceae</taxon>
        <taxon>Prorocentrales</taxon>
        <taxon>Prorocentraceae</taxon>
        <taxon>Prorocentrum</taxon>
    </lineage>
</organism>
<evidence type="ECO:0000256" key="1">
    <source>
        <dbReference type="SAM" id="Phobius"/>
    </source>
</evidence>
<keyword evidence="1" id="KW-1133">Transmembrane helix</keyword>
<evidence type="ECO:0000313" key="2">
    <source>
        <dbReference type="EMBL" id="CAK0872319.1"/>
    </source>
</evidence>
<reference evidence="2" key="1">
    <citation type="submission" date="2023-10" db="EMBL/GenBank/DDBJ databases">
        <authorList>
            <person name="Chen Y."/>
            <person name="Shah S."/>
            <person name="Dougan E. K."/>
            <person name="Thang M."/>
            <person name="Chan C."/>
        </authorList>
    </citation>
    <scope>NUCLEOTIDE SEQUENCE [LARGE SCALE GENOMIC DNA]</scope>
</reference>
<dbReference type="EMBL" id="CAUYUJ010017159">
    <property type="protein sequence ID" value="CAK0872319.1"/>
    <property type="molecule type" value="Genomic_DNA"/>
</dbReference>
<feature type="transmembrane region" description="Helical" evidence="1">
    <location>
        <begin position="169"/>
        <end position="191"/>
    </location>
</feature>
<accession>A0ABN9VGL2</accession>
<dbReference type="Proteomes" id="UP001189429">
    <property type="component" value="Unassembled WGS sequence"/>
</dbReference>
<keyword evidence="3" id="KW-1185">Reference proteome</keyword>
<evidence type="ECO:0000313" key="3">
    <source>
        <dbReference type="Proteomes" id="UP001189429"/>
    </source>
</evidence>
<sequence>MEAPRSHLGSSRSAPELAAQALAHHPGTPPALHFGAMGQGMPLPAGGVRMAVPMQRGEQAQWPVSTIPIESLEATAQEWYRFRENSWGVKLYNHYGIFIAAVVILMVLLGPGWRLAIAGACRLDDSGQCHTFQPSTCDQLPGCIFVYERGEGTCTLESAFTACEDQKDYFGRVGVLMLVNPILMVGLVLYVKCRLLPRLRDEAGARLAAPLSQALAGTGWSVKAHSLVRSRGTQAPQGLRQGCCSPGWIWLEFVPHDSPVVGAPPAALAAPPAPDGAVTGFVVDEPGVARARELQPVLAHGAPPGRLRPLLAA</sequence>
<gene>
    <name evidence="2" type="ORF">PCOR1329_LOCUS57819</name>
</gene>
<protein>
    <submittedName>
        <fullName evidence="2">Uncharacterized protein</fullName>
    </submittedName>
</protein>
<keyword evidence="1" id="KW-0812">Transmembrane</keyword>
<name>A0ABN9VGL2_9DINO</name>
<feature type="transmembrane region" description="Helical" evidence="1">
    <location>
        <begin position="91"/>
        <end position="109"/>
    </location>
</feature>
<keyword evidence="1" id="KW-0472">Membrane</keyword>